<keyword evidence="2" id="KW-1185">Reference proteome</keyword>
<reference evidence="1" key="1">
    <citation type="submission" date="2022-05" db="EMBL/GenBank/DDBJ databases">
        <title>The Musa troglodytarum L. genome provides insights into the mechanism of non-climacteric behaviour and enrichment of carotenoids.</title>
        <authorList>
            <person name="Wang J."/>
        </authorList>
    </citation>
    <scope>NUCLEOTIDE SEQUENCE</scope>
    <source>
        <tissue evidence="1">Leaf</tissue>
    </source>
</reference>
<evidence type="ECO:0000313" key="1">
    <source>
        <dbReference type="EMBL" id="URD74982.1"/>
    </source>
</evidence>
<evidence type="ECO:0000313" key="2">
    <source>
        <dbReference type="Proteomes" id="UP001055439"/>
    </source>
</evidence>
<dbReference type="AlphaFoldDB" id="A0A9E7EEN4"/>
<dbReference type="EMBL" id="CP097502">
    <property type="protein sequence ID" value="URD74982.1"/>
    <property type="molecule type" value="Genomic_DNA"/>
</dbReference>
<sequence>MAIAPVEISGEDSQANQVYLQSIRTKLESPKEWDSRHEQNPSNKSSDWWDLVDCARCGPLNPRPFLGPLMRA</sequence>
<dbReference type="Proteomes" id="UP001055439">
    <property type="component" value="Chromosome 1"/>
</dbReference>
<protein>
    <submittedName>
        <fullName evidence="1">Uncharacterized protein</fullName>
    </submittedName>
</protein>
<gene>
    <name evidence="1" type="ORF">MUK42_36814</name>
</gene>
<accession>A0A9E7EEN4</accession>
<organism evidence="1 2">
    <name type="scientific">Musa troglodytarum</name>
    <name type="common">fe'i banana</name>
    <dbReference type="NCBI Taxonomy" id="320322"/>
    <lineage>
        <taxon>Eukaryota</taxon>
        <taxon>Viridiplantae</taxon>
        <taxon>Streptophyta</taxon>
        <taxon>Embryophyta</taxon>
        <taxon>Tracheophyta</taxon>
        <taxon>Spermatophyta</taxon>
        <taxon>Magnoliopsida</taxon>
        <taxon>Liliopsida</taxon>
        <taxon>Zingiberales</taxon>
        <taxon>Musaceae</taxon>
        <taxon>Musa</taxon>
    </lineage>
</organism>
<name>A0A9E7EEN4_9LILI</name>
<proteinExistence type="predicted"/>